<evidence type="ECO:0000256" key="3">
    <source>
        <dbReference type="PROSITE-ProRule" id="PRU00023"/>
    </source>
</evidence>
<protein>
    <submittedName>
        <fullName evidence="4">Ankyrin repeat domain-containing protein</fullName>
    </submittedName>
</protein>
<evidence type="ECO:0000256" key="1">
    <source>
        <dbReference type="ARBA" id="ARBA00022737"/>
    </source>
</evidence>
<accession>A0A5C8DXQ6</accession>
<reference evidence="4 5" key="1">
    <citation type="journal article" date="1992" name="Lakartidningen">
        <title>[Penicillin V and not amoxicillin is the first choice preparation in acute otitis].</title>
        <authorList>
            <person name="Kamme C."/>
            <person name="Lundgren K."/>
            <person name="Prellner K."/>
        </authorList>
    </citation>
    <scope>NUCLEOTIDE SEQUENCE [LARGE SCALE GENOMIC DNA]</scope>
    <source>
        <strain evidence="4 5">PC5538III-lc</strain>
    </source>
</reference>
<organism evidence="4 5">
    <name type="scientific">Brachyspira aalborgi</name>
    <dbReference type="NCBI Taxonomy" id="29522"/>
    <lineage>
        <taxon>Bacteria</taxon>
        <taxon>Pseudomonadati</taxon>
        <taxon>Spirochaetota</taxon>
        <taxon>Spirochaetia</taxon>
        <taxon>Brachyspirales</taxon>
        <taxon>Brachyspiraceae</taxon>
        <taxon>Brachyspira</taxon>
    </lineage>
</organism>
<dbReference type="InterPro" id="IPR036770">
    <property type="entry name" value="Ankyrin_rpt-contain_sf"/>
</dbReference>
<dbReference type="Proteomes" id="UP000324707">
    <property type="component" value="Unassembled WGS sequence"/>
</dbReference>
<dbReference type="EMBL" id="SAXX01000024">
    <property type="protein sequence ID" value="TXJ30195.1"/>
    <property type="molecule type" value="Genomic_DNA"/>
</dbReference>
<name>A0A5C8DXQ6_9SPIR</name>
<evidence type="ECO:0000313" key="5">
    <source>
        <dbReference type="Proteomes" id="UP000324707"/>
    </source>
</evidence>
<comment type="caution">
    <text evidence="4">The sequence shown here is derived from an EMBL/GenBank/DDBJ whole genome shotgun (WGS) entry which is preliminary data.</text>
</comment>
<dbReference type="PROSITE" id="PS50297">
    <property type="entry name" value="ANK_REP_REGION"/>
    <property type="match status" value="1"/>
</dbReference>
<proteinExistence type="predicted"/>
<dbReference type="PANTHER" id="PTHR24171:SF8">
    <property type="entry name" value="BRCA1-ASSOCIATED RING DOMAIN PROTEIN 1"/>
    <property type="match status" value="1"/>
</dbReference>
<feature type="repeat" description="ANK" evidence="3">
    <location>
        <begin position="87"/>
        <end position="119"/>
    </location>
</feature>
<dbReference type="Gene3D" id="1.25.40.20">
    <property type="entry name" value="Ankyrin repeat-containing domain"/>
    <property type="match status" value="1"/>
</dbReference>
<gene>
    <name evidence="4" type="ORF">EPJ69_11565</name>
</gene>
<keyword evidence="2 3" id="KW-0040">ANK repeat</keyword>
<dbReference type="PROSITE" id="PS50088">
    <property type="entry name" value="ANK_REPEAT"/>
    <property type="match status" value="1"/>
</dbReference>
<dbReference type="PANTHER" id="PTHR24171">
    <property type="entry name" value="ANKYRIN REPEAT DOMAIN-CONTAINING PROTEIN 39-RELATED"/>
    <property type="match status" value="1"/>
</dbReference>
<dbReference type="RefSeq" id="WP_147737494.1">
    <property type="nucleotide sequence ID" value="NZ_SAXX01000024.1"/>
</dbReference>
<dbReference type="GO" id="GO:0085020">
    <property type="term" value="P:protein K6-linked ubiquitination"/>
    <property type="evidence" value="ECO:0007669"/>
    <property type="project" value="TreeGrafter"/>
</dbReference>
<dbReference type="PROSITE" id="PS51257">
    <property type="entry name" value="PROKAR_LIPOPROTEIN"/>
    <property type="match status" value="1"/>
</dbReference>
<evidence type="ECO:0000256" key="2">
    <source>
        <dbReference type="ARBA" id="ARBA00023043"/>
    </source>
</evidence>
<dbReference type="GO" id="GO:0004842">
    <property type="term" value="F:ubiquitin-protein transferase activity"/>
    <property type="evidence" value="ECO:0007669"/>
    <property type="project" value="TreeGrafter"/>
</dbReference>
<dbReference type="InterPro" id="IPR002110">
    <property type="entry name" value="Ankyrin_rpt"/>
</dbReference>
<dbReference type="SUPFAM" id="SSF48403">
    <property type="entry name" value="Ankyrin repeat"/>
    <property type="match status" value="1"/>
</dbReference>
<dbReference type="SMART" id="SM00248">
    <property type="entry name" value="ANK"/>
    <property type="match status" value="2"/>
</dbReference>
<sequence length="369" mass="41903">MKLLRQFEKIFFISLVVIISVSCSGKSKELSSALRKHKNDSGIENIRELIKSKDYDMAFYKSAAFGYSDIVAGLVKFGADINSKSSDGSTTLITLLREGNIKAAGILIENGADMTIKDDRGKRALDYLKNKKDILDIVANISAKENHIVSEKFINFTAESDDIDSLLNEINNKVISEMNKLLKKEYSSKPSAKLKYQFNTIIENANTRNFDFGERTDLTSCLKKVGNDYYYIMSVGAPINASGQREYLDSYTSLWLIKGPVSIAQFGKRSASFVGGFNGMPLTEDINIVSKGDYFTLEDYSHFGSSQYDFKYYTFKKENGEFYLDKISLSDNRKKETTLYKYDRKDLKRVRMDEVSYSFIGAYLGMNYY</sequence>
<keyword evidence="1" id="KW-0677">Repeat</keyword>
<evidence type="ECO:0000313" key="4">
    <source>
        <dbReference type="EMBL" id="TXJ30195.1"/>
    </source>
</evidence>
<dbReference type="AlphaFoldDB" id="A0A5C8DXQ6"/>